<evidence type="ECO:0000313" key="2">
    <source>
        <dbReference type="Proteomes" id="UP000298009"/>
    </source>
</evidence>
<dbReference type="OrthoDB" id="9816564at2"/>
<gene>
    <name evidence="1" type="ORF">EHQ24_16050</name>
</gene>
<dbReference type="SUPFAM" id="SSF53335">
    <property type="entry name" value="S-adenosyl-L-methionine-dependent methyltransferases"/>
    <property type="match status" value="1"/>
</dbReference>
<proteinExistence type="predicted"/>
<dbReference type="GO" id="GO:0032259">
    <property type="term" value="P:methylation"/>
    <property type="evidence" value="ECO:0007669"/>
    <property type="project" value="UniProtKB-KW"/>
</dbReference>
<comment type="caution">
    <text evidence="1">The sequence shown here is derived from an EMBL/GenBank/DDBJ whole genome shotgun (WGS) entry which is preliminary data.</text>
</comment>
<organism evidence="1 2">
    <name type="scientific">Leptospira noumeaensis</name>
    <dbReference type="NCBI Taxonomy" id="2484964"/>
    <lineage>
        <taxon>Bacteria</taxon>
        <taxon>Pseudomonadati</taxon>
        <taxon>Spirochaetota</taxon>
        <taxon>Spirochaetia</taxon>
        <taxon>Leptospirales</taxon>
        <taxon>Leptospiraceae</taxon>
        <taxon>Leptospira</taxon>
    </lineage>
</organism>
<keyword evidence="1" id="KW-0808">Transferase</keyword>
<dbReference type="InterPro" id="IPR029063">
    <property type="entry name" value="SAM-dependent_MTases_sf"/>
</dbReference>
<dbReference type="RefSeq" id="WP_135602636.1">
    <property type="nucleotide sequence ID" value="NZ_RQFK01000028.1"/>
</dbReference>
<evidence type="ECO:0000313" key="1">
    <source>
        <dbReference type="EMBL" id="TGK79059.1"/>
    </source>
</evidence>
<name>A0A4R9I1E9_9LEPT</name>
<dbReference type="Pfam" id="PF13489">
    <property type="entry name" value="Methyltransf_23"/>
    <property type="match status" value="1"/>
</dbReference>
<dbReference type="GO" id="GO:0008168">
    <property type="term" value="F:methyltransferase activity"/>
    <property type="evidence" value="ECO:0007669"/>
    <property type="project" value="UniProtKB-KW"/>
</dbReference>
<keyword evidence="1" id="KW-0489">Methyltransferase</keyword>
<accession>A0A4R9I1E9</accession>
<dbReference type="Proteomes" id="UP000298009">
    <property type="component" value="Unassembled WGS sequence"/>
</dbReference>
<reference evidence="1" key="1">
    <citation type="journal article" date="2019" name="PLoS Negl. Trop. Dis.">
        <title>Revisiting the worldwide diversity of Leptospira species in the environment.</title>
        <authorList>
            <person name="Vincent A.T."/>
            <person name="Schiettekatte O."/>
            <person name="Bourhy P."/>
            <person name="Veyrier F.J."/>
            <person name="Picardeau M."/>
        </authorList>
    </citation>
    <scope>NUCLEOTIDE SEQUENCE [LARGE SCALE GENOMIC DNA]</scope>
    <source>
        <strain evidence="1">201800287</strain>
    </source>
</reference>
<protein>
    <submittedName>
        <fullName evidence="1">Class I SAM-dependent methyltransferase</fullName>
    </submittedName>
</protein>
<sequence>MNCPLCESTSNPFHKTKFRNYLRCTSCMSIFIEKSFLPTKDEENKRYLEHKNDVYDLKYQNFLKPIVEKVLQFQKPDDEGLDFGAGSHSAIEYLLKQNGYSICIYDPFFHPYNNNLLKTYDYITLTEVVEHFHSPKLEFQKLKGLLNPNGSLYILTHPYDDEIDFENWYYKNDKTHTFFYTKESFEWILNHYGFKNLEIEGRIIQFQK</sequence>
<dbReference type="AlphaFoldDB" id="A0A4R9I1E9"/>
<dbReference type="EMBL" id="RQFK01000028">
    <property type="protein sequence ID" value="TGK79059.1"/>
    <property type="molecule type" value="Genomic_DNA"/>
</dbReference>
<keyword evidence="2" id="KW-1185">Reference proteome</keyword>
<dbReference type="Gene3D" id="3.40.50.150">
    <property type="entry name" value="Vaccinia Virus protein VP39"/>
    <property type="match status" value="1"/>
</dbReference>